<dbReference type="GO" id="GO:0003677">
    <property type="term" value="F:DNA binding"/>
    <property type="evidence" value="ECO:0007669"/>
    <property type="project" value="InterPro"/>
</dbReference>
<evidence type="ECO:0000313" key="1">
    <source>
        <dbReference type="EMBL" id="ADG89418.1"/>
    </source>
</evidence>
<dbReference type="AlphaFoldDB" id="D6Y602"/>
<dbReference type="KEGG" id="tbi:Tbis_2718"/>
<evidence type="ECO:0000313" key="2">
    <source>
        <dbReference type="Proteomes" id="UP000006640"/>
    </source>
</evidence>
<accession>D6Y602</accession>
<gene>
    <name evidence="1" type="ordered locus">Tbis_2718</name>
</gene>
<keyword evidence="2" id="KW-1185">Reference proteome</keyword>
<protein>
    <submittedName>
        <fullName evidence="1">Uncharacterized protein</fullName>
    </submittedName>
</protein>
<dbReference type="HOGENOM" id="CLU_037000_0_0_11"/>
<dbReference type="InterPro" id="IPR001387">
    <property type="entry name" value="Cro/C1-type_HTH"/>
</dbReference>
<dbReference type="Gene3D" id="1.10.260.40">
    <property type="entry name" value="lambda repressor-like DNA-binding domains"/>
    <property type="match status" value="1"/>
</dbReference>
<sequence>MPVKRRYPPNRQLAWERLQRGWSYEELCERIRRSMRGSGETDTGLTANTVWRWETGERWPDPRYRKHLVTIFGKPASELGLLTPDELAMRPVGEVVREIRRLLNMIADQVEGMDRATFLRGLLGVGVLGPLIGDGSGHRSPEPRGKVDPDTAEAYARVVDQQAALYWTAPPGEIFQASVAHTRLGLGLLRTAPAGPVRETLAHAAARSALLSGRTAFFDLDDPGSAARLFKIALAATKECGDHPLASAVLAHAAFVPGFAGEHSSAFGLLEAAFAHAWHGVGPLTRAWLHCVASEIAARCGRPKECMRHIDRADRAVDGRGEDPGWLDFFDTARLDGFAGYSALIAGQHQEAARRLRRALDGLGPNGGKQRSVLLADLAAAHAPTDPDQAAALLGRAVDALEERWYAVGRDRVSGVLRTLPSGAATKALGERLDELDRRAPLPGLAAEALPG</sequence>
<dbReference type="OrthoDB" id="3217562at2"/>
<dbReference type="STRING" id="469371.Tbis_2718"/>
<proteinExistence type="predicted"/>
<organism evidence="1 2">
    <name type="scientific">Thermobispora bispora (strain ATCC 19993 / DSM 43833 / CBS 139.67 / JCM 10125 / KCTC 9307 / NBRC 14880 / R51)</name>
    <dbReference type="NCBI Taxonomy" id="469371"/>
    <lineage>
        <taxon>Bacteria</taxon>
        <taxon>Bacillati</taxon>
        <taxon>Actinomycetota</taxon>
        <taxon>Actinomycetes</taxon>
        <taxon>Streptosporangiales</taxon>
        <taxon>Streptosporangiaceae</taxon>
        <taxon>Thermobispora</taxon>
    </lineage>
</organism>
<dbReference type="EMBL" id="CP001874">
    <property type="protein sequence ID" value="ADG89418.1"/>
    <property type="molecule type" value="Genomic_DNA"/>
</dbReference>
<reference evidence="1 2" key="1">
    <citation type="submission" date="2010-01" db="EMBL/GenBank/DDBJ databases">
        <title>The complete genome of Thermobispora bispora DSM 43833.</title>
        <authorList>
            <consortium name="US DOE Joint Genome Institute (JGI-PGF)"/>
            <person name="Lucas S."/>
            <person name="Copeland A."/>
            <person name="Lapidus A."/>
            <person name="Glavina del Rio T."/>
            <person name="Dalin E."/>
            <person name="Tice H."/>
            <person name="Bruce D."/>
            <person name="Goodwin L."/>
            <person name="Pitluck S."/>
            <person name="Kyrpides N."/>
            <person name="Mavromatis K."/>
            <person name="Ivanova N."/>
            <person name="Mikhailova N."/>
            <person name="Chertkov O."/>
            <person name="Brettin T."/>
            <person name="Detter J.C."/>
            <person name="Han C."/>
            <person name="Larimer F."/>
            <person name="Land M."/>
            <person name="Hauser L."/>
            <person name="Markowitz V."/>
            <person name="Cheng J.-F."/>
            <person name="Hugenholtz P."/>
            <person name="Woyke T."/>
            <person name="Wu D."/>
            <person name="Jando M."/>
            <person name="Schneider S."/>
            <person name="Klenk H.-P."/>
            <person name="Eisen J.A."/>
        </authorList>
    </citation>
    <scope>NUCLEOTIDE SEQUENCE [LARGE SCALE GENOMIC DNA]</scope>
    <source>
        <strain evidence="2">ATCC 19993 / DSM 43833 / CBS 139.67 / JCM 10125 / KCTC 9307 / NBRC 14880 / R51</strain>
    </source>
</reference>
<dbReference type="InterPro" id="IPR010982">
    <property type="entry name" value="Lambda_DNA-bd_dom_sf"/>
</dbReference>
<dbReference type="RefSeq" id="WP_013132951.1">
    <property type="nucleotide sequence ID" value="NC_014165.1"/>
</dbReference>
<dbReference type="SUPFAM" id="SSF47413">
    <property type="entry name" value="lambda repressor-like DNA-binding domains"/>
    <property type="match status" value="1"/>
</dbReference>
<name>D6Y602_THEBD</name>
<dbReference type="Proteomes" id="UP000006640">
    <property type="component" value="Chromosome"/>
</dbReference>
<dbReference type="eggNOG" id="COG0457">
    <property type="taxonomic scope" value="Bacteria"/>
</dbReference>
<dbReference type="CDD" id="cd00093">
    <property type="entry name" value="HTH_XRE"/>
    <property type="match status" value="1"/>
</dbReference>